<name>A0A3B0UX58_9ZZZZ</name>
<keyword evidence="11" id="KW-0648">Protein biosynthesis</keyword>
<dbReference type="FunFam" id="3.40.50.800:FF:000001">
    <property type="entry name" value="Threonine--tRNA ligase"/>
    <property type="match status" value="1"/>
</dbReference>
<sequence length="605" mass="69007">MTEANVESELYKIRHSAAHVLAEAVLEFYPEAKLAIGPPIEDGYYYDFDLGKDESSKPKTFSPEDLEKIEAKMKQLLKKNAKFVQSSMSIAEAKQFFADQPYKIELIEELAAGKVDENGNPISEPVSEVGIYQQRDFVDLCRGPHVSFTKKVKANAVKLLRTGGAYWRGDEKRPQLQRIYGTAWKNRTELEEYLHLLEEAKARDHRRLGKQLGLFHISQLVGSGLPLWLPKGAILRETLEGFLRQAQLERGYLPVITPHIGKLDLYIKSGHYPYYKESQYTPIDVDDEKFMLRPMNCPHHIEIYKCEPRSYRDLPLRLAEFGTVYRYEQSGELNGLTRVRGFTVDDSHLFVTPDQLEEEFIGVVDLIQHVFETIGFHDFRARLGTNDPDSDKYAGTPEMWERGIAAITKAADKAGMRYIIEEGEAAFYGPKLDFIFRDVLKREWQLGTVQVDFLLPERFELEYTGEDGQKHQPVMIHRAPFGSMERFIGILIEHFNGAFPLWLSPVQVVMVPITDRHIPYAKQVAAELRAAGMRVEVDASNGRMNAKIRNAQLQKVPYMLVVGDKEEEQNAVAVRTRDNENRGAMPVAAFKAEATTLITTKGMDL</sequence>
<evidence type="ECO:0000256" key="8">
    <source>
        <dbReference type="ARBA" id="ARBA00022833"/>
    </source>
</evidence>
<dbReference type="SUPFAM" id="SSF52954">
    <property type="entry name" value="Class II aaRS ABD-related"/>
    <property type="match status" value="1"/>
</dbReference>
<dbReference type="PANTHER" id="PTHR11451:SF44">
    <property type="entry name" value="THREONINE--TRNA LIGASE, CHLOROPLASTIC_MITOCHONDRIAL 2"/>
    <property type="match status" value="1"/>
</dbReference>
<evidence type="ECO:0000256" key="11">
    <source>
        <dbReference type="ARBA" id="ARBA00022917"/>
    </source>
</evidence>
<keyword evidence="3" id="KW-0963">Cytoplasm</keyword>
<dbReference type="InterPro" id="IPR045864">
    <property type="entry name" value="aa-tRNA-synth_II/BPL/LPL"/>
</dbReference>
<evidence type="ECO:0000256" key="13">
    <source>
        <dbReference type="ARBA" id="ARBA00031900"/>
    </source>
</evidence>
<dbReference type="CDD" id="cd00860">
    <property type="entry name" value="ThrRS_anticodon"/>
    <property type="match status" value="1"/>
</dbReference>
<dbReference type="GO" id="GO:0005524">
    <property type="term" value="F:ATP binding"/>
    <property type="evidence" value="ECO:0007669"/>
    <property type="project" value="UniProtKB-KW"/>
</dbReference>
<dbReference type="GO" id="GO:0046872">
    <property type="term" value="F:metal ion binding"/>
    <property type="evidence" value="ECO:0007669"/>
    <property type="project" value="UniProtKB-KW"/>
</dbReference>
<evidence type="ECO:0000256" key="7">
    <source>
        <dbReference type="ARBA" id="ARBA00022741"/>
    </source>
</evidence>
<dbReference type="InterPro" id="IPR002320">
    <property type="entry name" value="Thr-tRNA-ligase_IIa"/>
</dbReference>
<dbReference type="SUPFAM" id="SSF55186">
    <property type="entry name" value="ThrRS/AlaRS common domain"/>
    <property type="match status" value="1"/>
</dbReference>
<dbReference type="NCBIfam" id="TIGR00418">
    <property type="entry name" value="thrS"/>
    <property type="match status" value="1"/>
</dbReference>
<dbReference type="InterPro" id="IPR012947">
    <property type="entry name" value="tRNA_SAD"/>
</dbReference>
<dbReference type="GO" id="GO:0005737">
    <property type="term" value="C:cytoplasm"/>
    <property type="evidence" value="ECO:0007669"/>
    <property type="project" value="InterPro"/>
</dbReference>
<evidence type="ECO:0000256" key="3">
    <source>
        <dbReference type="ARBA" id="ARBA00022490"/>
    </source>
</evidence>
<proteinExistence type="inferred from homology"/>
<keyword evidence="7" id="KW-0547">Nucleotide-binding</keyword>
<dbReference type="FunFam" id="3.30.930.10:FF:000002">
    <property type="entry name" value="Threonine--tRNA ligase"/>
    <property type="match status" value="1"/>
</dbReference>
<protein>
    <recommendedName>
        <fullName evidence="2">threonine--tRNA ligase</fullName>
        <ecNumber evidence="2">6.1.1.3</ecNumber>
    </recommendedName>
    <alternativeName>
        <fullName evidence="13">Threonyl-tRNA synthetase</fullName>
    </alternativeName>
</protein>
<comment type="similarity">
    <text evidence="1">Belongs to the class-II aminoacyl-tRNA synthetase family.</text>
</comment>
<keyword evidence="9" id="KW-0067">ATP-binding</keyword>
<dbReference type="SMART" id="SM00863">
    <property type="entry name" value="tRNA_SAD"/>
    <property type="match status" value="1"/>
</dbReference>
<dbReference type="EMBL" id="UOEU01000589">
    <property type="protein sequence ID" value="VAW35511.1"/>
    <property type="molecule type" value="Genomic_DNA"/>
</dbReference>
<evidence type="ECO:0000256" key="14">
    <source>
        <dbReference type="ARBA" id="ARBA00049515"/>
    </source>
</evidence>
<dbReference type="InterPro" id="IPR033728">
    <property type="entry name" value="ThrRS_core"/>
</dbReference>
<keyword evidence="8" id="KW-0862">Zinc</keyword>
<dbReference type="InterPro" id="IPR018163">
    <property type="entry name" value="Thr/Ala-tRNA-synth_IIc_edit"/>
</dbReference>
<dbReference type="HAMAP" id="MF_00184">
    <property type="entry name" value="Thr_tRNA_synth"/>
    <property type="match status" value="1"/>
</dbReference>
<dbReference type="GO" id="GO:0000049">
    <property type="term" value="F:tRNA binding"/>
    <property type="evidence" value="ECO:0007669"/>
    <property type="project" value="UniProtKB-KW"/>
</dbReference>
<dbReference type="Gene3D" id="3.30.54.20">
    <property type="match status" value="1"/>
</dbReference>
<accession>A0A3B0UX58</accession>
<dbReference type="Gene3D" id="3.30.980.10">
    <property type="entry name" value="Threonyl-trna Synthetase, Chain A, domain 2"/>
    <property type="match status" value="1"/>
</dbReference>
<dbReference type="SUPFAM" id="SSF55681">
    <property type="entry name" value="Class II aaRS and biotin synthetases"/>
    <property type="match status" value="1"/>
</dbReference>
<dbReference type="Pfam" id="PF03129">
    <property type="entry name" value="HGTP_anticodon"/>
    <property type="match status" value="1"/>
</dbReference>
<dbReference type="InterPro" id="IPR006195">
    <property type="entry name" value="aa-tRNA-synth_II"/>
</dbReference>
<dbReference type="PRINTS" id="PR01047">
    <property type="entry name" value="TRNASYNTHTHR"/>
</dbReference>
<dbReference type="Gene3D" id="3.40.50.800">
    <property type="entry name" value="Anticodon-binding domain"/>
    <property type="match status" value="1"/>
</dbReference>
<dbReference type="CDD" id="cd00771">
    <property type="entry name" value="ThrRS_core"/>
    <property type="match status" value="1"/>
</dbReference>
<dbReference type="Pfam" id="PF07973">
    <property type="entry name" value="tRNA_SAD"/>
    <property type="match status" value="1"/>
</dbReference>
<dbReference type="GO" id="GO:0004829">
    <property type="term" value="F:threonine-tRNA ligase activity"/>
    <property type="evidence" value="ECO:0007669"/>
    <property type="project" value="UniProtKB-EC"/>
</dbReference>
<dbReference type="InterPro" id="IPR002314">
    <property type="entry name" value="aa-tRNA-synt_IIb"/>
</dbReference>
<evidence type="ECO:0000256" key="12">
    <source>
        <dbReference type="ARBA" id="ARBA00023146"/>
    </source>
</evidence>
<evidence type="ECO:0000313" key="16">
    <source>
        <dbReference type="EMBL" id="VAW35511.1"/>
    </source>
</evidence>
<evidence type="ECO:0000256" key="5">
    <source>
        <dbReference type="ARBA" id="ARBA00022598"/>
    </source>
</evidence>
<dbReference type="InterPro" id="IPR036621">
    <property type="entry name" value="Anticodon-bd_dom_sf"/>
</dbReference>
<keyword evidence="10" id="KW-0694">RNA-binding</keyword>
<evidence type="ECO:0000256" key="4">
    <source>
        <dbReference type="ARBA" id="ARBA00022555"/>
    </source>
</evidence>
<evidence type="ECO:0000256" key="9">
    <source>
        <dbReference type="ARBA" id="ARBA00022840"/>
    </source>
</evidence>
<keyword evidence="12 16" id="KW-0030">Aminoacyl-tRNA synthetase</keyword>
<keyword evidence="6" id="KW-0479">Metal-binding</keyword>
<evidence type="ECO:0000256" key="10">
    <source>
        <dbReference type="ARBA" id="ARBA00022884"/>
    </source>
</evidence>
<gene>
    <name evidence="16" type="ORF">MNBD_CHLOROFLEXI01-2371</name>
</gene>
<keyword evidence="4" id="KW-0820">tRNA-binding</keyword>
<dbReference type="GO" id="GO:0006435">
    <property type="term" value="P:threonyl-tRNA aminoacylation"/>
    <property type="evidence" value="ECO:0007669"/>
    <property type="project" value="InterPro"/>
</dbReference>
<feature type="domain" description="Aminoacyl-transfer RNA synthetases class-II family profile" evidence="15">
    <location>
        <begin position="204"/>
        <end position="500"/>
    </location>
</feature>
<evidence type="ECO:0000259" key="15">
    <source>
        <dbReference type="PROSITE" id="PS50862"/>
    </source>
</evidence>
<reference evidence="16" key="1">
    <citation type="submission" date="2018-06" db="EMBL/GenBank/DDBJ databases">
        <authorList>
            <person name="Zhirakovskaya E."/>
        </authorList>
    </citation>
    <scope>NUCLEOTIDE SEQUENCE</scope>
</reference>
<dbReference type="PANTHER" id="PTHR11451">
    <property type="entry name" value="THREONINE-TRNA LIGASE"/>
    <property type="match status" value="1"/>
</dbReference>
<dbReference type="InterPro" id="IPR004154">
    <property type="entry name" value="Anticodon-bd"/>
</dbReference>
<dbReference type="Pfam" id="PF00587">
    <property type="entry name" value="tRNA-synt_2b"/>
    <property type="match status" value="1"/>
</dbReference>
<dbReference type="FunFam" id="3.30.980.10:FF:000005">
    <property type="entry name" value="Threonyl-tRNA synthetase, mitochondrial"/>
    <property type="match status" value="1"/>
</dbReference>
<dbReference type="AlphaFoldDB" id="A0A3B0UX58"/>
<dbReference type="EC" id="6.1.1.3" evidence="2"/>
<dbReference type="InterPro" id="IPR047246">
    <property type="entry name" value="ThrRS_anticodon"/>
</dbReference>
<organism evidence="16">
    <name type="scientific">hydrothermal vent metagenome</name>
    <dbReference type="NCBI Taxonomy" id="652676"/>
    <lineage>
        <taxon>unclassified sequences</taxon>
        <taxon>metagenomes</taxon>
        <taxon>ecological metagenomes</taxon>
    </lineage>
</organism>
<evidence type="ECO:0000256" key="1">
    <source>
        <dbReference type="ARBA" id="ARBA00008226"/>
    </source>
</evidence>
<dbReference type="PROSITE" id="PS50862">
    <property type="entry name" value="AA_TRNA_LIGASE_II"/>
    <property type="match status" value="1"/>
</dbReference>
<comment type="catalytic activity">
    <reaction evidence="14">
        <text>tRNA(Thr) + L-threonine + ATP = L-threonyl-tRNA(Thr) + AMP + diphosphate + H(+)</text>
        <dbReference type="Rhea" id="RHEA:24624"/>
        <dbReference type="Rhea" id="RHEA-COMP:9670"/>
        <dbReference type="Rhea" id="RHEA-COMP:9704"/>
        <dbReference type="ChEBI" id="CHEBI:15378"/>
        <dbReference type="ChEBI" id="CHEBI:30616"/>
        <dbReference type="ChEBI" id="CHEBI:33019"/>
        <dbReference type="ChEBI" id="CHEBI:57926"/>
        <dbReference type="ChEBI" id="CHEBI:78442"/>
        <dbReference type="ChEBI" id="CHEBI:78534"/>
        <dbReference type="ChEBI" id="CHEBI:456215"/>
        <dbReference type="EC" id="6.1.1.3"/>
    </reaction>
</comment>
<evidence type="ECO:0000256" key="6">
    <source>
        <dbReference type="ARBA" id="ARBA00022723"/>
    </source>
</evidence>
<keyword evidence="5 16" id="KW-0436">Ligase</keyword>
<dbReference type="Gene3D" id="3.30.930.10">
    <property type="entry name" value="Bira Bifunctional Protein, Domain 2"/>
    <property type="match status" value="1"/>
</dbReference>
<evidence type="ECO:0000256" key="2">
    <source>
        <dbReference type="ARBA" id="ARBA00013163"/>
    </source>
</evidence>